<dbReference type="AlphaFoldDB" id="A0A830D9H4"/>
<evidence type="ECO:0000313" key="3">
    <source>
        <dbReference type="EMBL" id="GFQ05255.1"/>
    </source>
</evidence>
<organism evidence="3 4">
    <name type="scientific">Phtheirospermum japonicum</name>
    <dbReference type="NCBI Taxonomy" id="374723"/>
    <lineage>
        <taxon>Eukaryota</taxon>
        <taxon>Viridiplantae</taxon>
        <taxon>Streptophyta</taxon>
        <taxon>Embryophyta</taxon>
        <taxon>Tracheophyta</taxon>
        <taxon>Spermatophyta</taxon>
        <taxon>Magnoliopsida</taxon>
        <taxon>eudicotyledons</taxon>
        <taxon>Gunneridae</taxon>
        <taxon>Pentapetalae</taxon>
        <taxon>asterids</taxon>
        <taxon>lamiids</taxon>
        <taxon>Lamiales</taxon>
        <taxon>Orobanchaceae</taxon>
        <taxon>Orobanchaceae incertae sedis</taxon>
        <taxon>Phtheirospermum</taxon>
    </lineage>
</organism>
<dbReference type="InterPro" id="IPR020904">
    <property type="entry name" value="Sc_DH/Rdtase_CS"/>
</dbReference>
<name>A0A830D9H4_9LAMI</name>
<dbReference type="PRINTS" id="PR00081">
    <property type="entry name" value="GDHRDH"/>
</dbReference>
<comment type="similarity">
    <text evidence="1">Belongs to the short-chain dehydrogenases/reductases (SDR) family.</text>
</comment>
<protein>
    <submittedName>
        <fullName evidence="3">(-)-isopiperitenol/(-)-carveol dehydrogenase mitochondrial</fullName>
    </submittedName>
</protein>
<dbReference type="InterPro" id="IPR002347">
    <property type="entry name" value="SDR_fam"/>
</dbReference>
<dbReference type="PANTHER" id="PTHR42820:SF21">
    <property type="entry name" value="SHORT-CHAIN DEHYDROGENASE REDUCTASE 3B-LIKE"/>
    <property type="match status" value="1"/>
</dbReference>
<evidence type="ECO:0000256" key="1">
    <source>
        <dbReference type="ARBA" id="ARBA00006484"/>
    </source>
</evidence>
<sequence>MRVNARGMAVCVKQVSRKMIEMGTRGSIVCTGSVAAEIGGPDHTDYNMSKHAVLGLVRSASMQLGMHGIRINCVSPAAVLTPLARNLFTSLKGVTLTAEHVAEAVLFLASDDSAFVTGHNLVVDGGMICIPFMVK</sequence>
<dbReference type="EMBL" id="BMAC01001037">
    <property type="protein sequence ID" value="GFQ05255.1"/>
    <property type="molecule type" value="Genomic_DNA"/>
</dbReference>
<dbReference type="PANTHER" id="PTHR42820">
    <property type="entry name" value="SHORT-CHAIN DEHYDROGENASE REDUCTASE"/>
    <property type="match status" value="1"/>
</dbReference>
<dbReference type="PROSITE" id="PS00061">
    <property type="entry name" value="ADH_SHORT"/>
    <property type="match status" value="1"/>
</dbReference>
<dbReference type="SUPFAM" id="SSF51735">
    <property type="entry name" value="NAD(P)-binding Rossmann-fold domains"/>
    <property type="match status" value="1"/>
</dbReference>
<dbReference type="Pfam" id="PF13561">
    <property type="entry name" value="adh_short_C2"/>
    <property type="match status" value="1"/>
</dbReference>
<evidence type="ECO:0000256" key="2">
    <source>
        <dbReference type="ARBA" id="ARBA00023027"/>
    </source>
</evidence>
<evidence type="ECO:0000313" key="4">
    <source>
        <dbReference type="Proteomes" id="UP000653305"/>
    </source>
</evidence>
<proteinExistence type="inferred from homology"/>
<dbReference type="InterPro" id="IPR036291">
    <property type="entry name" value="NAD(P)-bd_dom_sf"/>
</dbReference>
<dbReference type="Gene3D" id="3.40.50.720">
    <property type="entry name" value="NAD(P)-binding Rossmann-like Domain"/>
    <property type="match status" value="1"/>
</dbReference>
<gene>
    <name evidence="3" type="ORF">PHJA_002669600</name>
</gene>
<keyword evidence="2" id="KW-0520">NAD</keyword>
<comment type="caution">
    <text evidence="3">The sequence shown here is derived from an EMBL/GenBank/DDBJ whole genome shotgun (WGS) entry which is preliminary data.</text>
</comment>
<dbReference type="Proteomes" id="UP000653305">
    <property type="component" value="Unassembled WGS sequence"/>
</dbReference>
<dbReference type="OrthoDB" id="294295at2759"/>
<reference evidence="3" key="1">
    <citation type="submission" date="2020-07" db="EMBL/GenBank/DDBJ databases">
        <title>Ethylene signaling mediates host invasion by parasitic plants.</title>
        <authorList>
            <person name="Yoshida S."/>
        </authorList>
    </citation>
    <scope>NUCLEOTIDE SEQUENCE</scope>
    <source>
        <strain evidence="3">Okayama</strain>
    </source>
</reference>
<accession>A0A830D9H4</accession>
<keyword evidence="4" id="KW-1185">Reference proteome</keyword>